<sequence>MAVNVIKRLSKRWGSPFRHLMDIFELPESLMLYMTISRRRKYLGAVAKPPVLQQTQLDHGDTPTSIYHSSEGISNTMSEEAPVSYLECAKMLLTSDRWMTLHDVADVYPWAKSLSIPSPSSMPRFSEGQNVRYKPVGGPHSLTSESIGTIVSVTTQPTRRAGRNIAASEADPRYQASYT</sequence>
<name>A0A0J6F3Y8_COCPO</name>
<dbReference type="OrthoDB" id="10052172at2759"/>
<feature type="domain" description="Hypervirulence associated protein TUDOR" evidence="2">
    <location>
        <begin position="128"/>
        <end position="174"/>
    </location>
</feature>
<dbReference type="InterPro" id="IPR021331">
    <property type="entry name" value="Hva1_TUDOR"/>
</dbReference>
<reference evidence="4" key="3">
    <citation type="journal article" date="2010" name="Genome Res.">
        <title>Population genomic sequencing of Coccidioides fungi reveals recent hybridization and transposon control.</title>
        <authorList>
            <person name="Neafsey D.E."/>
            <person name="Barker B.M."/>
            <person name="Sharpton T.J."/>
            <person name="Stajich J.E."/>
            <person name="Park D.J."/>
            <person name="Whiston E."/>
            <person name="Hung C.-Y."/>
            <person name="McMahan C."/>
            <person name="White J."/>
            <person name="Sykes S."/>
            <person name="Heiman D."/>
            <person name="Young S."/>
            <person name="Zeng Q."/>
            <person name="Abouelleil A."/>
            <person name="Aftuck L."/>
            <person name="Bessette D."/>
            <person name="Brown A."/>
            <person name="FitzGerald M."/>
            <person name="Lui A."/>
            <person name="Macdonald J.P."/>
            <person name="Priest M."/>
            <person name="Orbach M.J."/>
            <person name="Galgiani J.N."/>
            <person name="Kirkland T.N."/>
            <person name="Cole G.T."/>
            <person name="Birren B.W."/>
            <person name="Henn M.R."/>
            <person name="Taylor J.W."/>
            <person name="Rounsley S.D."/>
        </authorList>
    </citation>
    <scope>NUCLEOTIDE SEQUENCE [LARGE SCALE GENOMIC DNA]</scope>
    <source>
        <strain evidence="4">RMSCC 3488</strain>
    </source>
</reference>
<dbReference type="EMBL" id="DS268109">
    <property type="protein sequence ID" value="KMM64005.1"/>
    <property type="molecule type" value="Genomic_DNA"/>
</dbReference>
<evidence type="ECO:0000313" key="4">
    <source>
        <dbReference type="Proteomes" id="UP000054567"/>
    </source>
</evidence>
<proteinExistence type="predicted"/>
<evidence type="ECO:0000313" key="3">
    <source>
        <dbReference type="EMBL" id="KMM64005.1"/>
    </source>
</evidence>
<accession>A0A0J6F3Y8</accession>
<gene>
    <name evidence="3" type="ORF">CPAG_00357</name>
</gene>
<dbReference type="VEuPathDB" id="FungiDB:CPAG_00357"/>
<reference evidence="3 4" key="1">
    <citation type="submission" date="2007-06" db="EMBL/GenBank/DDBJ databases">
        <title>The Genome Sequence of Coccidioides posadasii RMSCC_3488.</title>
        <authorList>
            <consortium name="Coccidioides Genome Resources Consortium"/>
            <consortium name="The Broad Institute Genome Sequencing Platform"/>
            <person name="Henn M.R."/>
            <person name="Sykes S."/>
            <person name="Young S."/>
            <person name="Jaffe D."/>
            <person name="Berlin A."/>
            <person name="Alvarez P."/>
            <person name="Butler J."/>
            <person name="Gnerre S."/>
            <person name="Grabherr M."/>
            <person name="Mauceli E."/>
            <person name="Brockman W."/>
            <person name="Kodira C."/>
            <person name="Alvarado L."/>
            <person name="Zeng Q."/>
            <person name="Crawford M."/>
            <person name="Antoine C."/>
            <person name="Devon K."/>
            <person name="Galgiani J."/>
            <person name="Orsborn K."/>
            <person name="Lewis M.L."/>
            <person name="Nusbaum C."/>
            <person name="Galagan J."/>
            <person name="Birren B."/>
        </authorList>
    </citation>
    <scope>NUCLEOTIDE SEQUENCE [LARGE SCALE GENOMIC DNA]</scope>
    <source>
        <strain evidence="3 4">RMSCC 3488</strain>
    </source>
</reference>
<evidence type="ECO:0000259" key="2">
    <source>
        <dbReference type="Pfam" id="PF11160"/>
    </source>
</evidence>
<reference evidence="4" key="2">
    <citation type="journal article" date="2009" name="Genome Res.">
        <title>Comparative genomic analyses of the human fungal pathogens Coccidioides and their relatives.</title>
        <authorList>
            <person name="Sharpton T.J."/>
            <person name="Stajich J.E."/>
            <person name="Rounsley S.D."/>
            <person name="Gardner M.J."/>
            <person name="Wortman J.R."/>
            <person name="Jordar V.S."/>
            <person name="Maiti R."/>
            <person name="Kodira C.D."/>
            <person name="Neafsey D.E."/>
            <person name="Zeng Q."/>
            <person name="Hung C.-Y."/>
            <person name="McMahan C."/>
            <person name="Muszewska A."/>
            <person name="Grynberg M."/>
            <person name="Mandel M.A."/>
            <person name="Kellner E.M."/>
            <person name="Barker B.M."/>
            <person name="Galgiani J.N."/>
            <person name="Orbach M.J."/>
            <person name="Kirkland T.N."/>
            <person name="Cole G.T."/>
            <person name="Henn M.R."/>
            <person name="Birren B.W."/>
            <person name="Taylor J.W."/>
        </authorList>
    </citation>
    <scope>NUCLEOTIDE SEQUENCE [LARGE SCALE GENOMIC DNA]</scope>
    <source>
        <strain evidence="4">RMSCC 3488</strain>
    </source>
</reference>
<protein>
    <recommendedName>
        <fullName evidence="2">Hypervirulence associated protein TUDOR domain-containing protein</fullName>
    </recommendedName>
</protein>
<dbReference type="AlphaFoldDB" id="A0A0J6F3Y8"/>
<dbReference type="Proteomes" id="UP000054567">
    <property type="component" value="Unassembled WGS sequence"/>
</dbReference>
<feature type="region of interest" description="Disordered" evidence="1">
    <location>
        <begin position="158"/>
        <end position="179"/>
    </location>
</feature>
<dbReference type="Pfam" id="PF11160">
    <property type="entry name" value="Hva1_TUDOR"/>
    <property type="match status" value="1"/>
</dbReference>
<evidence type="ECO:0000256" key="1">
    <source>
        <dbReference type="SAM" id="MobiDB-lite"/>
    </source>
</evidence>
<organism evidence="3 4">
    <name type="scientific">Coccidioides posadasii RMSCC 3488</name>
    <dbReference type="NCBI Taxonomy" id="454284"/>
    <lineage>
        <taxon>Eukaryota</taxon>
        <taxon>Fungi</taxon>
        <taxon>Dikarya</taxon>
        <taxon>Ascomycota</taxon>
        <taxon>Pezizomycotina</taxon>
        <taxon>Eurotiomycetes</taxon>
        <taxon>Eurotiomycetidae</taxon>
        <taxon>Onygenales</taxon>
        <taxon>Onygenaceae</taxon>
        <taxon>Coccidioides</taxon>
    </lineage>
</organism>